<feature type="compositionally biased region" description="Basic and acidic residues" evidence="4">
    <location>
        <begin position="32"/>
        <end position="44"/>
    </location>
</feature>
<dbReference type="Gene3D" id="1.10.287.470">
    <property type="entry name" value="Helix hairpin bin"/>
    <property type="match status" value="1"/>
</dbReference>
<dbReference type="PANTHER" id="PTHR32347:SF23">
    <property type="entry name" value="BLL5650 PROTEIN"/>
    <property type="match status" value="1"/>
</dbReference>
<dbReference type="SUPFAM" id="SSF111369">
    <property type="entry name" value="HlyD-like secretion proteins"/>
    <property type="match status" value="2"/>
</dbReference>
<dbReference type="Gene3D" id="2.40.50.100">
    <property type="match status" value="1"/>
</dbReference>
<evidence type="ECO:0000313" key="5">
    <source>
        <dbReference type="EMBL" id="CCW33898.1"/>
    </source>
</evidence>
<dbReference type="Gene3D" id="2.40.30.170">
    <property type="match status" value="1"/>
</dbReference>
<proteinExistence type="predicted"/>
<evidence type="ECO:0000256" key="3">
    <source>
        <dbReference type="SAM" id="Coils"/>
    </source>
</evidence>
<evidence type="ECO:0000256" key="4">
    <source>
        <dbReference type="SAM" id="MobiDB-lite"/>
    </source>
</evidence>
<comment type="subcellular location">
    <subcellularLocation>
        <location evidence="1">Cell envelope</location>
    </subcellularLocation>
</comment>
<evidence type="ECO:0000313" key="6">
    <source>
        <dbReference type="Proteomes" id="UP000014227"/>
    </source>
</evidence>
<dbReference type="OrthoDB" id="9778236at2"/>
<dbReference type="PANTHER" id="PTHR32347">
    <property type="entry name" value="EFFLUX SYSTEM COMPONENT YKNX-RELATED"/>
    <property type="match status" value="1"/>
</dbReference>
<keyword evidence="6" id="KW-1185">Reference proteome</keyword>
<feature type="region of interest" description="Disordered" evidence="4">
    <location>
        <begin position="32"/>
        <end position="75"/>
    </location>
</feature>
<dbReference type="RefSeq" id="WP_016481462.1">
    <property type="nucleotide sequence ID" value="NC_021487.1"/>
</dbReference>
<reference evidence="6" key="1">
    <citation type="submission" date="2013-03" db="EMBL/GenBank/DDBJ databases">
        <title>Genome sequence of Chthonomonas calidirosea, the first sequenced genome from the Armatimonadetes phylum (formally candidate division OP10).</title>
        <authorList>
            <person name="Lee K.C.Y."/>
            <person name="Morgan X.C."/>
            <person name="Dunfield P.F."/>
            <person name="Tamas I."/>
            <person name="Houghton K.M."/>
            <person name="Vyssotski M."/>
            <person name="Ryan J.L.J."/>
            <person name="Lagutin K."/>
            <person name="McDonald I.R."/>
            <person name="Stott M.B."/>
        </authorList>
    </citation>
    <scope>NUCLEOTIDE SEQUENCE [LARGE SCALE GENOMIC DNA]</scope>
    <source>
        <strain evidence="6">DSM 23976 / ICMP 18418 / T49</strain>
    </source>
</reference>
<sequence length="442" mass="46977">MKSSVNRRRFIMFIALIALLAVVLIAMSRERGEEHRPWREESGEKVSLTSPSSAPTSLTSSTISKSSNQPSAPKQEPLQLLGLVQTSDRAVLSISQPTKALTVLVHNGDRVTAGQTLVVLDDTQTRAQWDQAEAGYRAAQAQLRKAIVGAEAQRLKADSDLQTAKAALQQAQQKEQQAQTALRAAEAANNADAVAAAANVQKAKIELDQAQKNLWSLQQLASVGGVSQLQLQGAQAQVETAEADLKAAKAQLQQTSTAPGGSLPYRVALAQQDLDQAKAGVQQAQQAVQTAVTARQHVLAIAQHDVAAARDAVQQAHAALVAAKSVYRANQLISPIEGIVTDLAVHTGDIVQPGLPLLAVVSTNHPYVEALALARQLPLLHIGQAAKVFLDSHPGAAYTAELTYISPVAEPDGRSFRVHFAFLHLPAGLRIGQSARILVMLP</sequence>
<evidence type="ECO:0000256" key="1">
    <source>
        <dbReference type="ARBA" id="ARBA00004196"/>
    </source>
</evidence>
<dbReference type="STRING" id="454171.CP488_01100"/>
<name>S0EW73_CHTCT</name>
<feature type="compositionally biased region" description="Low complexity" evidence="4">
    <location>
        <begin position="47"/>
        <end position="71"/>
    </location>
</feature>
<dbReference type="KEGG" id="ccz:CCALI_00058"/>
<dbReference type="AlphaFoldDB" id="S0EW73"/>
<dbReference type="SUPFAM" id="SSF56954">
    <property type="entry name" value="Outer membrane efflux proteins (OEP)"/>
    <property type="match status" value="1"/>
</dbReference>
<dbReference type="eggNOG" id="COG0845">
    <property type="taxonomic scope" value="Bacteria"/>
</dbReference>
<dbReference type="InParanoid" id="S0EW73"/>
<dbReference type="InterPro" id="IPR050465">
    <property type="entry name" value="UPF0194_transport"/>
</dbReference>
<dbReference type="HOGENOM" id="CLU_619234_0_0_0"/>
<evidence type="ECO:0000256" key="2">
    <source>
        <dbReference type="ARBA" id="ARBA00023054"/>
    </source>
</evidence>
<dbReference type="PATRIC" id="fig|1303518.3.peg.61"/>
<dbReference type="GO" id="GO:0030313">
    <property type="term" value="C:cell envelope"/>
    <property type="evidence" value="ECO:0007669"/>
    <property type="project" value="UniProtKB-SubCell"/>
</dbReference>
<accession>S0EW73</accession>
<organism evidence="5 6">
    <name type="scientific">Chthonomonas calidirosea (strain DSM 23976 / ICMP 18418 / T49)</name>
    <dbReference type="NCBI Taxonomy" id="1303518"/>
    <lineage>
        <taxon>Bacteria</taxon>
        <taxon>Bacillati</taxon>
        <taxon>Armatimonadota</taxon>
        <taxon>Chthonomonadia</taxon>
        <taxon>Chthonomonadales</taxon>
        <taxon>Chthonomonadaceae</taxon>
        <taxon>Chthonomonas</taxon>
    </lineage>
</organism>
<gene>
    <name evidence="5" type="ORF">CCALI_00058</name>
</gene>
<protein>
    <submittedName>
        <fullName evidence="5">Multidrug resistance efflux pump</fullName>
    </submittedName>
</protein>
<feature type="coiled-coil region" evidence="3">
    <location>
        <begin position="154"/>
        <end position="287"/>
    </location>
</feature>
<dbReference type="Proteomes" id="UP000014227">
    <property type="component" value="Chromosome I"/>
</dbReference>
<dbReference type="EMBL" id="HF951689">
    <property type="protein sequence ID" value="CCW33898.1"/>
    <property type="molecule type" value="Genomic_DNA"/>
</dbReference>
<keyword evidence="2 3" id="KW-0175">Coiled coil</keyword>